<dbReference type="AlphaFoldDB" id="A0A6A6AKX9"/>
<feature type="chain" id="PRO_5025567070" evidence="1">
    <location>
        <begin position="20"/>
        <end position="154"/>
    </location>
</feature>
<evidence type="ECO:0000256" key="1">
    <source>
        <dbReference type="SAM" id="SignalP"/>
    </source>
</evidence>
<gene>
    <name evidence="2" type="ORF">P153DRAFT_415141</name>
</gene>
<reference evidence="2" key="1">
    <citation type="journal article" date="2020" name="Stud. Mycol.">
        <title>101 Dothideomycetes genomes: a test case for predicting lifestyles and emergence of pathogens.</title>
        <authorList>
            <person name="Haridas S."/>
            <person name="Albert R."/>
            <person name="Binder M."/>
            <person name="Bloem J."/>
            <person name="Labutti K."/>
            <person name="Salamov A."/>
            <person name="Andreopoulos B."/>
            <person name="Baker S."/>
            <person name="Barry K."/>
            <person name="Bills G."/>
            <person name="Bluhm B."/>
            <person name="Cannon C."/>
            <person name="Castanera R."/>
            <person name="Culley D."/>
            <person name="Daum C."/>
            <person name="Ezra D."/>
            <person name="Gonzalez J."/>
            <person name="Henrissat B."/>
            <person name="Kuo A."/>
            <person name="Liang C."/>
            <person name="Lipzen A."/>
            <person name="Lutzoni F."/>
            <person name="Magnuson J."/>
            <person name="Mondo S."/>
            <person name="Nolan M."/>
            <person name="Ohm R."/>
            <person name="Pangilinan J."/>
            <person name="Park H.-J."/>
            <person name="Ramirez L."/>
            <person name="Alfaro M."/>
            <person name="Sun H."/>
            <person name="Tritt A."/>
            <person name="Yoshinaga Y."/>
            <person name="Zwiers L.-H."/>
            <person name="Turgeon B."/>
            <person name="Goodwin S."/>
            <person name="Spatafora J."/>
            <person name="Crous P."/>
            <person name="Grigoriev I."/>
        </authorList>
    </citation>
    <scope>NUCLEOTIDE SEQUENCE</scope>
    <source>
        <strain evidence="2">CBS 119687</strain>
    </source>
</reference>
<organism evidence="2 3">
    <name type="scientific">Dothidotthia symphoricarpi CBS 119687</name>
    <dbReference type="NCBI Taxonomy" id="1392245"/>
    <lineage>
        <taxon>Eukaryota</taxon>
        <taxon>Fungi</taxon>
        <taxon>Dikarya</taxon>
        <taxon>Ascomycota</taxon>
        <taxon>Pezizomycotina</taxon>
        <taxon>Dothideomycetes</taxon>
        <taxon>Pleosporomycetidae</taxon>
        <taxon>Pleosporales</taxon>
        <taxon>Dothidotthiaceae</taxon>
        <taxon>Dothidotthia</taxon>
    </lineage>
</organism>
<protein>
    <submittedName>
        <fullName evidence="2">Uncharacterized protein</fullName>
    </submittedName>
</protein>
<accession>A0A6A6AKX9</accession>
<proteinExistence type="predicted"/>
<name>A0A6A6AKX9_9PLEO</name>
<dbReference type="EMBL" id="ML977501">
    <property type="protein sequence ID" value="KAF2131853.1"/>
    <property type="molecule type" value="Genomic_DNA"/>
</dbReference>
<keyword evidence="1" id="KW-0732">Signal</keyword>
<evidence type="ECO:0000313" key="3">
    <source>
        <dbReference type="Proteomes" id="UP000799771"/>
    </source>
</evidence>
<dbReference type="RefSeq" id="XP_033526240.1">
    <property type="nucleotide sequence ID" value="XM_033672138.1"/>
</dbReference>
<evidence type="ECO:0000313" key="2">
    <source>
        <dbReference type="EMBL" id="KAF2131853.1"/>
    </source>
</evidence>
<keyword evidence="3" id="KW-1185">Reference proteome</keyword>
<dbReference type="OrthoDB" id="3648350at2759"/>
<dbReference type="GeneID" id="54412570"/>
<dbReference type="Proteomes" id="UP000799771">
    <property type="component" value="Unassembled WGS sequence"/>
</dbReference>
<feature type="signal peptide" evidence="1">
    <location>
        <begin position="1"/>
        <end position="19"/>
    </location>
</feature>
<sequence length="154" mass="15457">MLPQLFVSSCLALASVSSAYMLPKRQTSDGIAITDFNKNATSTSGIGNVAAAGTLAPFGEVGVGCGINWASNVSYGGGLQAGSDVFGLGGGYTIKPDSLELGAGIGVNSVNASANIQFSGTKNGSFELTFESSSPIICTPGTQDGKFTVRCTSV</sequence>